<dbReference type="EC" id="5.3.4.1" evidence="4"/>
<evidence type="ECO:0000256" key="1">
    <source>
        <dbReference type="ARBA" id="ARBA00001182"/>
    </source>
</evidence>
<comment type="subcellular location">
    <subcellularLocation>
        <location evidence="2">Endoplasmic reticulum lumen</location>
    </subcellularLocation>
</comment>
<comment type="pathway">
    <text evidence="16">Porphyrin-containing compound metabolism.</text>
</comment>
<evidence type="ECO:0000256" key="8">
    <source>
        <dbReference type="ARBA" id="ARBA00022857"/>
    </source>
</evidence>
<evidence type="ECO:0000256" key="19">
    <source>
        <dbReference type="SAM" id="SignalP"/>
    </source>
</evidence>
<dbReference type="InterPro" id="IPR015895">
    <property type="entry name" value="4pyrrol_synth_GluRdtase_N"/>
</dbReference>
<evidence type="ECO:0000256" key="9">
    <source>
        <dbReference type="ARBA" id="ARBA00023002"/>
    </source>
</evidence>
<keyword evidence="12" id="KW-0325">Glycoprotein</keyword>
<dbReference type="CDD" id="cd02981">
    <property type="entry name" value="PDI_b_family"/>
    <property type="match status" value="1"/>
</dbReference>
<dbReference type="Gene3D" id="3.40.30.10">
    <property type="entry name" value="Glutaredoxin"/>
    <property type="match status" value="4"/>
</dbReference>
<name>A0AAV8QA27_ENSVE</name>
<dbReference type="GO" id="GO:0003756">
    <property type="term" value="F:protein disulfide isomerase activity"/>
    <property type="evidence" value="ECO:0007669"/>
    <property type="project" value="UniProtKB-EC"/>
</dbReference>
<evidence type="ECO:0000256" key="3">
    <source>
        <dbReference type="ARBA" id="ARBA00006347"/>
    </source>
</evidence>
<dbReference type="FunFam" id="3.40.30.10:FF:000134">
    <property type="entry name" value="Protein disulfide-isomerase"/>
    <property type="match status" value="1"/>
</dbReference>
<feature type="disulfide bond" description="Redox-active" evidence="18">
    <location>
        <begin position="102"/>
        <end position="105"/>
    </location>
</feature>
<protein>
    <recommendedName>
        <fullName evidence="17">Protein disulfide isomerase-like 1-4</fullName>
        <ecNumber evidence="4">5.3.4.1</ecNumber>
    </recommendedName>
</protein>
<keyword evidence="11" id="KW-0149">Chlorophyll biosynthesis</keyword>
<evidence type="ECO:0000256" key="11">
    <source>
        <dbReference type="ARBA" id="ARBA00023171"/>
    </source>
</evidence>
<keyword evidence="9" id="KW-0560">Oxidoreductase</keyword>
<dbReference type="Pfam" id="PF13848">
    <property type="entry name" value="Thioredoxin_6"/>
    <property type="match status" value="1"/>
</dbReference>
<dbReference type="InterPro" id="IPR000343">
    <property type="entry name" value="4pyrrol_synth_GluRdtase"/>
</dbReference>
<evidence type="ECO:0000256" key="2">
    <source>
        <dbReference type="ARBA" id="ARBA00004319"/>
    </source>
</evidence>
<evidence type="ECO:0000256" key="17">
    <source>
        <dbReference type="ARBA" id="ARBA00069403"/>
    </source>
</evidence>
<reference evidence="21 22" key="1">
    <citation type="submission" date="2022-12" db="EMBL/GenBank/DDBJ databases">
        <title>Chromosome-scale assembly of the Ensete ventricosum genome.</title>
        <authorList>
            <person name="Dussert Y."/>
            <person name="Stocks J."/>
            <person name="Wendawek A."/>
            <person name="Woldeyes F."/>
            <person name="Nichols R.A."/>
            <person name="Borrell J.S."/>
        </authorList>
    </citation>
    <scope>NUCLEOTIDE SEQUENCE [LARGE SCALE GENOMIC DNA]</scope>
    <source>
        <strain evidence="22">cv. Maze</strain>
        <tissue evidence="21">Seeds</tissue>
    </source>
</reference>
<evidence type="ECO:0000256" key="18">
    <source>
        <dbReference type="PIRSR" id="PIRSR605792-51"/>
    </source>
</evidence>
<keyword evidence="5 19" id="KW-0732">Signal</keyword>
<dbReference type="SUPFAM" id="SSF69742">
    <property type="entry name" value="Glutamyl tRNA-reductase catalytic, N-terminal domain"/>
    <property type="match status" value="1"/>
</dbReference>
<keyword evidence="7" id="KW-0256">Endoplasmic reticulum</keyword>
<dbReference type="PANTHER" id="PTHR43120:SF1">
    <property type="entry name" value="GLUTAMYL-TRNA REDUCTASE 1, CHLOROPLASTIC"/>
    <property type="match status" value="1"/>
</dbReference>
<evidence type="ECO:0000256" key="12">
    <source>
        <dbReference type="ARBA" id="ARBA00023180"/>
    </source>
</evidence>
<dbReference type="InterPro" id="IPR036343">
    <property type="entry name" value="GluRdtase_N_sf"/>
</dbReference>
<evidence type="ECO:0000313" key="22">
    <source>
        <dbReference type="Proteomes" id="UP001222027"/>
    </source>
</evidence>
<feature type="chain" id="PRO_5043361697" description="Protein disulfide isomerase-like 1-4" evidence="19">
    <location>
        <begin position="26"/>
        <end position="945"/>
    </location>
</feature>
<dbReference type="FunFam" id="3.40.30.10:FF:000023">
    <property type="entry name" value="Protein disulfide-isomerase"/>
    <property type="match status" value="1"/>
</dbReference>
<comment type="similarity">
    <text evidence="3">Belongs to the protein disulfide isomerase family.</text>
</comment>
<dbReference type="CDD" id="cd02961">
    <property type="entry name" value="PDI_a_family"/>
    <property type="match status" value="1"/>
</dbReference>
<evidence type="ECO:0000313" key="21">
    <source>
        <dbReference type="EMBL" id="KAJ8466431.1"/>
    </source>
</evidence>
<dbReference type="AlphaFoldDB" id="A0AAV8QA27"/>
<feature type="signal peptide" evidence="19">
    <location>
        <begin position="1"/>
        <end position="25"/>
    </location>
</feature>
<evidence type="ECO:0000256" key="16">
    <source>
        <dbReference type="ARBA" id="ARBA00023444"/>
    </source>
</evidence>
<proteinExistence type="inferred from homology"/>
<comment type="caution">
    <text evidence="21">The sequence shown here is derived from an EMBL/GenBank/DDBJ whole genome shotgun (WGS) entry which is preliminary data.</text>
</comment>
<dbReference type="Pfam" id="PF05201">
    <property type="entry name" value="GlutR_N"/>
    <property type="match status" value="1"/>
</dbReference>
<evidence type="ECO:0000256" key="13">
    <source>
        <dbReference type="ARBA" id="ARBA00023235"/>
    </source>
</evidence>
<dbReference type="SUPFAM" id="SSF52833">
    <property type="entry name" value="Thioredoxin-like"/>
    <property type="match status" value="4"/>
</dbReference>
<dbReference type="PANTHER" id="PTHR43120">
    <property type="entry name" value="GLUTAMYL-TRNA REDUCTASE 1, CHLOROPLASTIC"/>
    <property type="match status" value="1"/>
</dbReference>
<keyword evidence="8" id="KW-0521">NADP</keyword>
<dbReference type="GO" id="GO:0015995">
    <property type="term" value="P:chlorophyll biosynthetic process"/>
    <property type="evidence" value="ECO:0007669"/>
    <property type="project" value="UniProtKB-KW"/>
</dbReference>
<keyword evidence="10 18" id="KW-1015">Disulfide bond</keyword>
<feature type="disulfide bond" description="Redox-active" evidence="18">
    <location>
        <begin position="441"/>
        <end position="444"/>
    </location>
</feature>
<dbReference type="FunFam" id="3.40.30.10:FF:000042">
    <property type="entry name" value="protein disulfide-isomerase A2"/>
    <property type="match status" value="1"/>
</dbReference>
<sequence length="945" mass="104611">MASRAFLLALTISSLFLVHAILASASTVPNDRGNPDLDAEDLSFLEEEVEGEKPPHTVDFYPEDDTTPVFDETDVVVLGDGNFSEFMGKHRHVMVEFYVPWCEHCKALAPEYAAAATALRGEDVVLAKVDATKANVLAQKYDLQGYPTVLFFGDGVHKDYPGHRNRDAIVAWIKKKIGLGVQNITTAEEAEKILTSESRLVLAFLDSLVGSDSQEFSAASKLEDNINFYQTVNPDVAQLFHIDADAKRPSLVLLKKEADKISYYDGQFSKPAIVDFVIANKLPLVTVLSKETGQDLFDNPIKRQLLLFAMSNDTKIIMPAFQEAAKLFKGKLIFVYVDMDNEDIGTLILDYFGVTEDGPKVLAYTGQEDAKKFILDGEVTLENIKKFAEDFLQGKLKPMYKSDPVPDTNDGDVKIVVGKNFEEIVLDETKDVLLEIYAPWCEHCRELEPAFSKLAKLLRGVESLVIAKMEGTRNEHPHAKADGFPTLLFYPAGNKSSDPMLVDTDGTLKALYKFIKKHAKIPFKIERPASVSQESITFAEAWKAEAFVRWSSSSRTPFSIGSFGDPTYGGSRRVAPRRSPRCQVRLDLEEKSKSASASASASARALEQFKISADRYLKERSSIAVIGLSVHTAPVEMREKLAVPEAQWPRAIAELCNLNHISEAAVLSTCNRMEIYLVALSWNRGIREVMDWMAKTSGIPVAVLGQHPFVLLDSDATIHLFQVSAGLDSLVLGEGQILAQVKQVVRVGQDSGGLGKNIDMMFKDAITTGKRVRSQSTARVDAIREEMKDVEIIYISFSQMLTSSAAADVIFTSTASETPLFLKQHVEALPPASEANVDDLKEVVEANKEDRPMKAMEAQSIITQELKQFEAWRDSPETVPTIKKLRSYADTVRASELEKCLQKIGDDALTKKLRKSVDELSGGIVNKLLHGPLQHLRCDGTDGRT</sequence>
<evidence type="ECO:0000256" key="14">
    <source>
        <dbReference type="ARBA" id="ARBA00023244"/>
    </source>
</evidence>
<dbReference type="HAMAP" id="MF_00087">
    <property type="entry name" value="Glu_tRNA_reductase"/>
    <property type="match status" value="1"/>
</dbReference>
<dbReference type="EMBL" id="JAQQAF010000008">
    <property type="protein sequence ID" value="KAJ8466431.1"/>
    <property type="molecule type" value="Genomic_DNA"/>
</dbReference>
<keyword evidence="14" id="KW-0627">Porphyrin biosynthesis</keyword>
<dbReference type="GO" id="GO:0008883">
    <property type="term" value="F:glutamyl-tRNA reductase activity"/>
    <property type="evidence" value="ECO:0007669"/>
    <property type="project" value="UniProtKB-EC"/>
</dbReference>
<gene>
    <name evidence="21" type="ORF">OPV22_028983</name>
</gene>
<dbReference type="CDD" id="cd02982">
    <property type="entry name" value="PDI_b'_family"/>
    <property type="match status" value="1"/>
</dbReference>
<dbReference type="InterPro" id="IPR015896">
    <property type="entry name" value="4pyrrol_synth_GluRdtase_dimer"/>
</dbReference>
<dbReference type="InterPro" id="IPR018214">
    <property type="entry name" value="GluRdtase_CS"/>
</dbReference>
<dbReference type="SUPFAM" id="SSF69075">
    <property type="entry name" value="Glutamyl tRNA-reductase dimerization domain"/>
    <property type="match status" value="1"/>
</dbReference>
<dbReference type="GO" id="GO:0005788">
    <property type="term" value="C:endoplasmic reticulum lumen"/>
    <property type="evidence" value="ECO:0007669"/>
    <property type="project" value="UniProtKB-SubCell"/>
</dbReference>
<organism evidence="21 22">
    <name type="scientific">Ensete ventricosum</name>
    <name type="common">Abyssinian banana</name>
    <name type="synonym">Musa ensete</name>
    <dbReference type="NCBI Taxonomy" id="4639"/>
    <lineage>
        <taxon>Eukaryota</taxon>
        <taxon>Viridiplantae</taxon>
        <taxon>Streptophyta</taxon>
        <taxon>Embryophyta</taxon>
        <taxon>Tracheophyta</taxon>
        <taxon>Spermatophyta</taxon>
        <taxon>Magnoliopsida</taxon>
        <taxon>Liliopsida</taxon>
        <taxon>Zingiberales</taxon>
        <taxon>Musaceae</taxon>
        <taxon>Ensete</taxon>
    </lineage>
</organism>
<feature type="domain" description="Thioredoxin" evidence="20">
    <location>
        <begin position="391"/>
        <end position="547"/>
    </location>
</feature>
<dbReference type="Pfam" id="PF00085">
    <property type="entry name" value="Thioredoxin"/>
    <property type="match status" value="2"/>
</dbReference>
<dbReference type="NCBIfam" id="TIGR01130">
    <property type="entry name" value="ER_PDI_fam"/>
    <property type="match status" value="1"/>
</dbReference>
<dbReference type="PROSITE" id="PS51352">
    <property type="entry name" value="THIOREDOXIN_2"/>
    <property type="match status" value="2"/>
</dbReference>
<dbReference type="PROSITE" id="PS00194">
    <property type="entry name" value="THIOREDOXIN_1"/>
    <property type="match status" value="2"/>
</dbReference>
<dbReference type="Pfam" id="PF00745">
    <property type="entry name" value="GlutR_dimer"/>
    <property type="match status" value="1"/>
</dbReference>
<evidence type="ECO:0000256" key="10">
    <source>
        <dbReference type="ARBA" id="ARBA00023157"/>
    </source>
</evidence>
<keyword evidence="22" id="KW-1185">Reference proteome</keyword>
<dbReference type="InterPro" id="IPR036453">
    <property type="entry name" value="GluRdtase_dimer_dom_sf"/>
</dbReference>
<dbReference type="Gene3D" id="3.30.460.30">
    <property type="entry name" value="Glutamyl-tRNA reductase, N-terminal domain"/>
    <property type="match status" value="1"/>
</dbReference>
<keyword evidence="6" id="KW-0677">Repeat</keyword>
<accession>A0AAV8QA27</accession>
<evidence type="ECO:0000256" key="5">
    <source>
        <dbReference type="ARBA" id="ARBA00022729"/>
    </source>
</evidence>
<evidence type="ECO:0000259" key="20">
    <source>
        <dbReference type="PROSITE" id="PS51352"/>
    </source>
</evidence>
<keyword evidence="15 18" id="KW-0676">Redox-active center</keyword>
<dbReference type="Proteomes" id="UP001222027">
    <property type="component" value="Unassembled WGS sequence"/>
</dbReference>
<evidence type="ECO:0000256" key="15">
    <source>
        <dbReference type="ARBA" id="ARBA00023284"/>
    </source>
</evidence>
<evidence type="ECO:0000256" key="7">
    <source>
        <dbReference type="ARBA" id="ARBA00022824"/>
    </source>
</evidence>
<evidence type="ECO:0000256" key="6">
    <source>
        <dbReference type="ARBA" id="ARBA00022737"/>
    </source>
</evidence>
<keyword evidence="13" id="KW-0413">Isomerase</keyword>
<dbReference type="InterPro" id="IPR013766">
    <property type="entry name" value="Thioredoxin_domain"/>
</dbReference>
<feature type="domain" description="Thioredoxin" evidence="20">
    <location>
        <begin position="61"/>
        <end position="178"/>
    </location>
</feature>
<dbReference type="InterPro" id="IPR036249">
    <property type="entry name" value="Thioredoxin-like_sf"/>
</dbReference>
<dbReference type="FunFam" id="3.30.460.30:FF:000001">
    <property type="entry name" value="Glutamyl-tRNA reductase"/>
    <property type="match status" value="1"/>
</dbReference>
<evidence type="ECO:0000256" key="4">
    <source>
        <dbReference type="ARBA" id="ARBA00012723"/>
    </source>
</evidence>
<dbReference type="InterPro" id="IPR017937">
    <property type="entry name" value="Thioredoxin_CS"/>
</dbReference>
<dbReference type="GO" id="GO:0050661">
    <property type="term" value="F:NADP binding"/>
    <property type="evidence" value="ECO:0007669"/>
    <property type="project" value="InterPro"/>
</dbReference>
<dbReference type="PROSITE" id="PS00747">
    <property type="entry name" value="GLUTR"/>
    <property type="match status" value="1"/>
</dbReference>
<dbReference type="FunFam" id="3.40.30.10:FF:000109">
    <property type="entry name" value="Protein disulfide-isomerase"/>
    <property type="match status" value="1"/>
</dbReference>
<dbReference type="CDD" id="cd02995">
    <property type="entry name" value="PDI_a_PDI_a'_C"/>
    <property type="match status" value="1"/>
</dbReference>
<dbReference type="InterPro" id="IPR005792">
    <property type="entry name" value="Prot_disulphide_isomerase"/>
</dbReference>
<comment type="catalytic activity">
    <reaction evidence="1">
        <text>Catalyzes the rearrangement of -S-S- bonds in proteins.</text>
        <dbReference type="EC" id="5.3.4.1"/>
    </reaction>
</comment>